<proteinExistence type="predicted"/>
<feature type="domain" description="RanBD1" evidence="4">
    <location>
        <begin position="83"/>
        <end position="220"/>
    </location>
</feature>
<dbReference type="GO" id="GO:0005643">
    <property type="term" value="C:nuclear pore"/>
    <property type="evidence" value="ECO:0007669"/>
    <property type="project" value="TreeGrafter"/>
</dbReference>
<evidence type="ECO:0000259" key="4">
    <source>
        <dbReference type="PROSITE" id="PS50196"/>
    </source>
</evidence>
<dbReference type="GeneID" id="54571758"/>
<dbReference type="OrthoDB" id="1741717at2759"/>
<organism evidence="6 7">
    <name type="scientific">Zasmidium cellare ATCC 36951</name>
    <dbReference type="NCBI Taxonomy" id="1080233"/>
    <lineage>
        <taxon>Eukaryota</taxon>
        <taxon>Fungi</taxon>
        <taxon>Dikarya</taxon>
        <taxon>Ascomycota</taxon>
        <taxon>Pezizomycotina</taxon>
        <taxon>Dothideomycetes</taxon>
        <taxon>Dothideomycetidae</taxon>
        <taxon>Mycosphaerellales</taxon>
        <taxon>Mycosphaerellaceae</taxon>
        <taxon>Zasmidium</taxon>
    </lineage>
</organism>
<comment type="subcellular location">
    <subcellularLocation>
        <location evidence="2">Nucleus</location>
    </subcellularLocation>
</comment>
<dbReference type="PANTHER" id="PTHR23138">
    <property type="entry name" value="RAN BINDING PROTEIN"/>
    <property type="match status" value="1"/>
</dbReference>
<dbReference type="Proteomes" id="UP000799537">
    <property type="component" value="Unassembled WGS sequence"/>
</dbReference>
<dbReference type="InterPro" id="IPR045255">
    <property type="entry name" value="RanBP1-like"/>
</dbReference>
<dbReference type="SUPFAM" id="SSF50729">
    <property type="entry name" value="PH domain-like"/>
    <property type="match status" value="1"/>
</dbReference>
<dbReference type="GO" id="GO:0006913">
    <property type="term" value="P:nucleocytoplasmic transport"/>
    <property type="evidence" value="ECO:0007669"/>
    <property type="project" value="InterPro"/>
</dbReference>
<feature type="compositionally biased region" description="Basic and acidic residues" evidence="3">
    <location>
        <begin position="1"/>
        <end position="21"/>
    </location>
</feature>
<feature type="domain" description="YEATS" evidence="5">
    <location>
        <begin position="202"/>
        <end position="345"/>
    </location>
</feature>
<feature type="region of interest" description="Disordered" evidence="3">
    <location>
        <begin position="1"/>
        <end position="86"/>
    </location>
</feature>
<evidence type="ECO:0000313" key="7">
    <source>
        <dbReference type="Proteomes" id="UP000799537"/>
    </source>
</evidence>
<dbReference type="PROSITE" id="PS51037">
    <property type="entry name" value="YEATS"/>
    <property type="match status" value="1"/>
</dbReference>
<dbReference type="FunFam" id="2.30.29.30:FF:000254">
    <property type="entry name" value="Ran-specific GTPase-activating protein 1"/>
    <property type="match status" value="1"/>
</dbReference>
<dbReference type="RefSeq" id="XP_033662180.1">
    <property type="nucleotide sequence ID" value="XM_033818486.1"/>
</dbReference>
<evidence type="ECO:0000256" key="3">
    <source>
        <dbReference type="SAM" id="MobiDB-lite"/>
    </source>
</evidence>
<feature type="compositionally biased region" description="Acidic residues" evidence="3">
    <location>
        <begin position="69"/>
        <end position="80"/>
    </location>
</feature>
<dbReference type="CDD" id="cd13179">
    <property type="entry name" value="RanBD_RanBP1"/>
    <property type="match status" value="1"/>
</dbReference>
<dbReference type="InterPro" id="IPR011993">
    <property type="entry name" value="PH-like_dom_sf"/>
</dbReference>
<dbReference type="SMART" id="SM00160">
    <property type="entry name" value="RanBD"/>
    <property type="match status" value="1"/>
</dbReference>
<dbReference type="GO" id="GO:0005096">
    <property type="term" value="F:GTPase activator activity"/>
    <property type="evidence" value="ECO:0007669"/>
    <property type="project" value="TreeGrafter"/>
</dbReference>
<dbReference type="CDD" id="cd16905">
    <property type="entry name" value="YEATS_Taf14_like"/>
    <property type="match status" value="1"/>
</dbReference>
<keyword evidence="1 2" id="KW-0539">Nucleus</keyword>
<dbReference type="GO" id="GO:0005737">
    <property type="term" value="C:cytoplasm"/>
    <property type="evidence" value="ECO:0007669"/>
    <property type="project" value="TreeGrafter"/>
</dbReference>
<dbReference type="InterPro" id="IPR000156">
    <property type="entry name" value="Ran_bind_dom"/>
</dbReference>
<dbReference type="PROSITE" id="PS50196">
    <property type="entry name" value="RANBD1"/>
    <property type="match status" value="1"/>
</dbReference>
<accession>A0A6A6C2L3</accession>
<feature type="compositionally biased region" description="Basic and acidic residues" evidence="3">
    <location>
        <begin position="52"/>
        <end position="68"/>
    </location>
</feature>
<dbReference type="Gene3D" id="2.30.29.30">
    <property type="entry name" value="Pleckstrin-homology domain (PH domain)/Phosphotyrosine-binding domain (PTB)"/>
    <property type="match status" value="1"/>
</dbReference>
<evidence type="ECO:0000259" key="5">
    <source>
        <dbReference type="PROSITE" id="PS51037"/>
    </source>
</evidence>
<keyword evidence="7" id="KW-1185">Reference proteome</keyword>
<dbReference type="Pfam" id="PF17035">
    <property type="entry name" value="BET"/>
    <property type="match status" value="1"/>
</dbReference>
<dbReference type="EMBL" id="ML993620">
    <property type="protein sequence ID" value="KAF2161291.1"/>
    <property type="molecule type" value="Genomic_DNA"/>
</dbReference>
<feature type="region of interest" description="Disordered" evidence="3">
    <location>
        <begin position="344"/>
        <end position="371"/>
    </location>
</feature>
<dbReference type="InterPro" id="IPR038336">
    <property type="entry name" value="NET_sf"/>
</dbReference>
<feature type="compositionally biased region" description="Low complexity" evidence="3">
    <location>
        <begin position="348"/>
        <end position="359"/>
    </location>
</feature>
<dbReference type="AlphaFoldDB" id="A0A6A6C2L3"/>
<dbReference type="InterPro" id="IPR045256">
    <property type="entry name" value="RanBP1_RanBD"/>
</dbReference>
<protein>
    <submittedName>
        <fullName evidence="6">Uncharacterized protein</fullName>
    </submittedName>
</protein>
<dbReference type="PANTHER" id="PTHR23138:SF87">
    <property type="entry name" value="E3 SUMO-PROTEIN LIGASE RANBP2"/>
    <property type="match status" value="1"/>
</dbReference>
<sequence>MADPTTENKPEEGKTVTEKASETASAMKENVFSMFGGGPKKEAKQEDDEDNDRSGSAKAQKEKEAADKGDDEEKAEEEEADVHFEPVVHLTEKVDTKTNEELEEQAFKMRAKLFKFDRESREWKERGTGDVRLLKHKENGKTRLVMRRDKTLKVCANHYVVPDMKLSPNVGSDRSWVWNAAADVSEGEPEAQTLAIRFGNAENANLFKEAFIKAQQENEKIFGASDDDPPEVEGFPMRSWEISIYLIGPDGEELPANCFDKATYMLHESFGKRTKQTIKSPPFTIKEKGWGEFDMQITLTPVGNPKGGDQTLQHDLNFQQEQYESTHTVTFRNPKPELLERLKESGPAGDATNGTAAAASKPEKRRPKANRNVDMEKLAEALPQLPEDDLLQVVQMVHDNKSEETYTKNDVENGEFHVDLYTLPDQLIKMLWDFTEKRVDMSVMA</sequence>
<dbReference type="InterPro" id="IPR038704">
    <property type="entry name" value="YEAST_sf"/>
</dbReference>
<dbReference type="InterPro" id="IPR055129">
    <property type="entry name" value="YEATS_dom"/>
</dbReference>
<dbReference type="Gene3D" id="1.20.1270.220">
    <property type="match status" value="1"/>
</dbReference>
<name>A0A6A6C2L3_ZASCE</name>
<evidence type="ECO:0000256" key="2">
    <source>
        <dbReference type="PROSITE-ProRule" id="PRU00376"/>
    </source>
</evidence>
<evidence type="ECO:0000256" key="1">
    <source>
        <dbReference type="ARBA" id="ARBA00023242"/>
    </source>
</evidence>
<dbReference type="InterPro" id="IPR027353">
    <property type="entry name" value="NET_dom"/>
</dbReference>
<dbReference type="Gene3D" id="2.60.40.1970">
    <property type="entry name" value="YEATS domain"/>
    <property type="match status" value="1"/>
</dbReference>
<evidence type="ECO:0000313" key="6">
    <source>
        <dbReference type="EMBL" id="KAF2161291.1"/>
    </source>
</evidence>
<gene>
    <name evidence="6" type="ORF">M409DRAFT_69892</name>
</gene>
<dbReference type="Pfam" id="PF03366">
    <property type="entry name" value="YEATS"/>
    <property type="match status" value="1"/>
</dbReference>
<reference evidence="6" key="1">
    <citation type="journal article" date="2020" name="Stud. Mycol.">
        <title>101 Dothideomycetes genomes: a test case for predicting lifestyles and emergence of pathogens.</title>
        <authorList>
            <person name="Haridas S."/>
            <person name="Albert R."/>
            <person name="Binder M."/>
            <person name="Bloem J."/>
            <person name="Labutti K."/>
            <person name="Salamov A."/>
            <person name="Andreopoulos B."/>
            <person name="Baker S."/>
            <person name="Barry K."/>
            <person name="Bills G."/>
            <person name="Bluhm B."/>
            <person name="Cannon C."/>
            <person name="Castanera R."/>
            <person name="Culley D."/>
            <person name="Daum C."/>
            <person name="Ezra D."/>
            <person name="Gonzalez J."/>
            <person name="Henrissat B."/>
            <person name="Kuo A."/>
            <person name="Liang C."/>
            <person name="Lipzen A."/>
            <person name="Lutzoni F."/>
            <person name="Magnuson J."/>
            <person name="Mondo S."/>
            <person name="Nolan M."/>
            <person name="Ohm R."/>
            <person name="Pangilinan J."/>
            <person name="Park H.-J."/>
            <person name="Ramirez L."/>
            <person name="Alfaro M."/>
            <person name="Sun H."/>
            <person name="Tritt A."/>
            <person name="Yoshinaga Y."/>
            <person name="Zwiers L.-H."/>
            <person name="Turgeon B."/>
            <person name="Goodwin S."/>
            <person name="Spatafora J."/>
            <person name="Crous P."/>
            <person name="Grigoriev I."/>
        </authorList>
    </citation>
    <scope>NUCLEOTIDE SEQUENCE</scope>
    <source>
        <strain evidence="6">ATCC 36951</strain>
    </source>
</reference>
<dbReference type="Pfam" id="PF00638">
    <property type="entry name" value="Ran_BP1"/>
    <property type="match status" value="1"/>
</dbReference>